<keyword evidence="1" id="KW-0732">Signal</keyword>
<evidence type="ECO:0000313" key="4">
    <source>
        <dbReference type="Proteomes" id="UP000326169"/>
    </source>
</evidence>
<keyword evidence="4" id="KW-1185">Reference proteome</keyword>
<dbReference type="Proteomes" id="UP000326169">
    <property type="component" value="Unassembled WGS sequence"/>
</dbReference>
<accession>A0A5M3SZW3</accession>
<dbReference type="Gene3D" id="3.20.20.80">
    <property type="entry name" value="Glycosidases"/>
    <property type="match status" value="1"/>
</dbReference>
<dbReference type="SUPFAM" id="SSF51445">
    <property type="entry name" value="(Trans)glycosidases"/>
    <property type="match status" value="1"/>
</dbReference>
<dbReference type="Pfam" id="PF02638">
    <property type="entry name" value="GHL10"/>
    <property type="match status" value="1"/>
</dbReference>
<sequence>MTKTRYTLPKLLILLVVAVSVFVAIAISSSSPIPARSVTEIRGVWLTNVDSNILFSTTGLTQALDRLRNLNFNTIYPTVWQGGYTLYPSRVAEEVFGISRDPHPGLQKRDMLSEVVREGHKRELKVIPWFEFGFMAPIDSELAKLHPNWLTQTQDGSFTKPGGNPEWVWLNPFHPEVQQFILNLVTEIVKNYDIDGIQFDDHFGLPAELGYDPFTVKLFKEQHQGQSPPENPLDTYWVRWRADQLNKLMEKVFYGVKAIQEDCLISLSPNPLHFALPAYLQDWFTWERKGWIEELVPQIYRSDMSHFIRELERAEIELAKNHIPVAIGILSGLKNRPTATNILEEQVKNVRDRHFAGVCFFFYESLWNWAEDSPEERENRLKKLFSHKFNRPHAAKV</sequence>
<evidence type="ECO:0000256" key="1">
    <source>
        <dbReference type="ARBA" id="ARBA00022729"/>
    </source>
</evidence>
<comment type="caution">
    <text evidence="3">The sequence shown here is derived from an EMBL/GenBank/DDBJ whole genome shotgun (WGS) entry which is preliminary data.</text>
</comment>
<reference evidence="3 4" key="1">
    <citation type="journal article" date="2019" name="J Genomics">
        <title>The Draft Genome of a Hydrogen-producing Cyanobacterium, Arthrospira platensis NIES-46.</title>
        <authorList>
            <person name="Suzuki S."/>
            <person name="Yamaguchi H."/>
            <person name="Kawachi M."/>
        </authorList>
    </citation>
    <scope>NUCLEOTIDE SEQUENCE [LARGE SCALE GENOMIC DNA]</scope>
    <source>
        <strain evidence="3 4">NIES-46</strain>
    </source>
</reference>
<name>A0A5M3SZW3_LIMPL</name>
<proteinExistence type="predicted"/>
<dbReference type="RefSeq" id="WP_006618810.1">
    <property type="nucleotide sequence ID" value="NZ_BIMW01000001.1"/>
</dbReference>
<evidence type="ECO:0000259" key="2">
    <source>
        <dbReference type="Pfam" id="PF02638"/>
    </source>
</evidence>
<dbReference type="PANTHER" id="PTHR43405:SF1">
    <property type="entry name" value="GLYCOSYL HYDROLASE DIGH"/>
    <property type="match status" value="1"/>
</dbReference>
<dbReference type="PANTHER" id="PTHR43405">
    <property type="entry name" value="GLYCOSYL HYDROLASE DIGH"/>
    <property type="match status" value="1"/>
</dbReference>
<dbReference type="InterPro" id="IPR017853">
    <property type="entry name" value="GH"/>
</dbReference>
<feature type="domain" description="Glycosyl hydrolase-like 10" evidence="2">
    <location>
        <begin position="40"/>
        <end position="339"/>
    </location>
</feature>
<dbReference type="InterPro" id="IPR003790">
    <property type="entry name" value="GHL10"/>
</dbReference>
<dbReference type="GeneID" id="301680995"/>
<protein>
    <recommendedName>
        <fullName evidence="2">Glycosyl hydrolase-like 10 domain-containing protein</fullName>
    </recommendedName>
</protein>
<organism evidence="3 4">
    <name type="scientific">Limnospira platensis NIES-46</name>
    <dbReference type="NCBI Taxonomy" id="1236695"/>
    <lineage>
        <taxon>Bacteria</taxon>
        <taxon>Bacillati</taxon>
        <taxon>Cyanobacteriota</taxon>
        <taxon>Cyanophyceae</taxon>
        <taxon>Oscillatoriophycideae</taxon>
        <taxon>Oscillatoriales</taxon>
        <taxon>Sirenicapillariaceae</taxon>
        <taxon>Limnospira</taxon>
    </lineage>
</organism>
<gene>
    <name evidence="3" type="ORF">NIES46_00110</name>
</gene>
<evidence type="ECO:0000313" key="3">
    <source>
        <dbReference type="EMBL" id="GCE91977.1"/>
    </source>
</evidence>
<dbReference type="InterPro" id="IPR052177">
    <property type="entry name" value="Divisome_Glycosyl_Hydrolase"/>
</dbReference>
<dbReference type="EMBL" id="BIMW01000001">
    <property type="protein sequence ID" value="GCE91977.1"/>
    <property type="molecule type" value="Genomic_DNA"/>
</dbReference>